<feature type="domain" description="RanBP2-type" evidence="5">
    <location>
        <begin position="114"/>
        <end position="144"/>
    </location>
</feature>
<evidence type="ECO:0000256" key="1">
    <source>
        <dbReference type="ARBA" id="ARBA00022723"/>
    </source>
</evidence>
<evidence type="ECO:0000256" key="2">
    <source>
        <dbReference type="ARBA" id="ARBA00022771"/>
    </source>
</evidence>
<evidence type="ECO:0007829" key="9">
    <source>
        <dbReference type="ProteomicsDB" id="A0AAG2TKA8"/>
    </source>
</evidence>
<name>A0AAG2TKA8_HUMAN</name>
<accession>A0AAG2TKA8</accession>
<keyword evidence="7" id="KW-1185">Reference proteome</keyword>
<keyword evidence="2 4" id="KW-0863">Zinc-finger</keyword>
<dbReference type="InterPro" id="IPR047543">
    <property type="entry name" value="Bbox1_RNF31-like"/>
</dbReference>
<dbReference type="InterPro" id="IPR001876">
    <property type="entry name" value="Znf_RanBP2"/>
</dbReference>
<keyword evidence="1" id="KW-0479">Metal-binding</keyword>
<evidence type="ECO:0000256" key="3">
    <source>
        <dbReference type="ARBA" id="ARBA00022833"/>
    </source>
</evidence>
<dbReference type="InterPro" id="IPR026254">
    <property type="entry name" value="RNF31-like"/>
</dbReference>
<evidence type="ECO:0000256" key="4">
    <source>
        <dbReference type="PROSITE-ProRule" id="PRU00322"/>
    </source>
</evidence>
<dbReference type="InterPro" id="IPR036443">
    <property type="entry name" value="Znf_RanBP2_sf"/>
</dbReference>
<dbReference type="SUPFAM" id="SSF90209">
    <property type="entry name" value="Ran binding protein zinc finger-like"/>
    <property type="match status" value="1"/>
</dbReference>
<dbReference type="GO" id="GO:0008270">
    <property type="term" value="F:zinc ion binding"/>
    <property type="evidence" value="ECO:0007669"/>
    <property type="project" value="UniProtKB-KW"/>
</dbReference>
<protein>
    <submittedName>
        <fullName evidence="6">Ring finger protein 31</fullName>
    </submittedName>
</protein>
<dbReference type="PROSITE" id="PS50199">
    <property type="entry name" value="ZF_RANBP2_2"/>
    <property type="match status" value="1"/>
</dbReference>
<reference evidence="6" key="1">
    <citation type="submission" date="2025-08" db="UniProtKB">
        <authorList>
            <consortium name="Ensembl"/>
        </authorList>
    </citation>
    <scope>IDENTIFICATION</scope>
</reference>
<dbReference type="GO" id="GO:0071797">
    <property type="term" value="C:LUBAC complex"/>
    <property type="evidence" value="ECO:0007669"/>
    <property type="project" value="InterPro"/>
</dbReference>
<dbReference type="PANTHER" id="PTHR16004:SF5">
    <property type="entry name" value="E3 UBIQUITIN-PROTEIN LIGASE RNF31"/>
    <property type="match status" value="1"/>
</dbReference>
<dbReference type="Ensembl" id="ENST00000647216.1">
    <property type="protein sequence ID" value="ENSP00000495391.1"/>
    <property type="gene ID" value="ENSG00000285152.2"/>
</dbReference>
<dbReference type="GO" id="GO:0004842">
    <property type="term" value="F:ubiquitin-protein transferase activity"/>
    <property type="evidence" value="ECO:0007669"/>
    <property type="project" value="InterPro"/>
</dbReference>
<sequence>MLQLSEFDPLLREIAPGPLTTPSVPGSTPGPCFLCGSAPGTLHCPSCKQALCPACDHLFHGHPSRAHHLRQTLPGVLQGTHLSPSLPASAQPRPQSTSLLALGDSSLSSPNPASAHLPWHCAACAMLNEPWAVLCVACDRPRGCKGLGL</sequence>
<keyword evidence="3" id="KW-0862">Zinc</keyword>
<keyword evidence="8 9" id="KW-1267">Proteomics identification</keyword>
<evidence type="ECO:0000259" key="5">
    <source>
        <dbReference type="PROSITE" id="PS50199"/>
    </source>
</evidence>
<dbReference type="CDD" id="cd19815">
    <property type="entry name" value="Bbox1_HOIP"/>
    <property type="match status" value="1"/>
</dbReference>
<gene>
    <name evidence="6" type="primary">RNF31</name>
</gene>
<evidence type="ECO:0000313" key="7">
    <source>
        <dbReference type="Proteomes" id="UP000005640"/>
    </source>
</evidence>
<organism evidence="6 7">
    <name type="scientific">Homo sapiens</name>
    <name type="common">Human</name>
    <dbReference type="NCBI Taxonomy" id="9606"/>
    <lineage>
        <taxon>Eukaryota</taxon>
        <taxon>Metazoa</taxon>
        <taxon>Chordata</taxon>
        <taxon>Craniata</taxon>
        <taxon>Vertebrata</taxon>
        <taxon>Euteleostomi</taxon>
        <taxon>Mammalia</taxon>
        <taxon>Eutheria</taxon>
        <taxon>Euarchontoglires</taxon>
        <taxon>Primates</taxon>
        <taxon>Haplorrhini</taxon>
        <taxon>Catarrhini</taxon>
        <taxon>Hominidae</taxon>
        <taxon>Homo</taxon>
    </lineage>
</organism>
<evidence type="ECO:0007829" key="8">
    <source>
        <dbReference type="PeptideAtlas" id="A0AAG2TKA8"/>
    </source>
</evidence>
<reference evidence="6" key="2">
    <citation type="submission" date="2025-09" db="UniProtKB">
        <authorList>
            <consortium name="Ensembl"/>
        </authorList>
    </citation>
    <scope>IDENTIFICATION</scope>
</reference>
<dbReference type="HGNC" id="HGNC:16031">
    <property type="gene designation" value="RNF31"/>
</dbReference>
<proteinExistence type="evidence at protein level"/>
<dbReference type="SMR" id="A0AAG2TKA8"/>
<dbReference type="Proteomes" id="UP000005640">
    <property type="component" value="Unplaced"/>
</dbReference>
<dbReference type="PANTHER" id="PTHR16004">
    <property type="entry name" value="RING FINGER PROTEIN 31-RELATED"/>
    <property type="match status" value="1"/>
</dbReference>
<feature type="non-terminal residue" evidence="6">
    <location>
        <position position="149"/>
    </location>
</feature>
<dbReference type="PeptideAtlas" id="A0AAG2TKA8"/>
<dbReference type="PROSITE" id="PS01358">
    <property type="entry name" value="ZF_RANBP2_1"/>
    <property type="match status" value="1"/>
</dbReference>
<dbReference type="AlphaFoldDB" id="A0AAG2TKA8"/>
<evidence type="ECO:0000313" key="6">
    <source>
        <dbReference type="Ensembl" id="ENSP00000495391.1"/>
    </source>
</evidence>